<dbReference type="PROSITE" id="PS51318">
    <property type="entry name" value="TAT"/>
    <property type="match status" value="1"/>
</dbReference>
<evidence type="ECO:0000256" key="1">
    <source>
        <dbReference type="SAM" id="MobiDB-lite"/>
    </source>
</evidence>
<gene>
    <name evidence="3" type="ORF">ACFORJ_08320</name>
</gene>
<name>A0ABV7ZQW3_9CORY</name>
<dbReference type="InterPro" id="IPR013320">
    <property type="entry name" value="ConA-like_dom_sf"/>
</dbReference>
<dbReference type="InterPro" id="IPR006311">
    <property type="entry name" value="TAT_signal"/>
</dbReference>
<keyword evidence="3" id="KW-0378">Hydrolase</keyword>
<dbReference type="SUPFAM" id="SSF49899">
    <property type="entry name" value="Concanavalin A-like lectins/glucanases"/>
    <property type="match status" value="1"/>
</dbReference>
<feature type="compositionally biased region" description="Low complexity" evidence="1">
    <location>
        <begin position="49"/>
        <end position="58"/>
    </location>
</feature>
<keyword evidence="4" id="KW-1185">Reference proteome</keyword>
<dbReference type="Proteomes" id="UP001595751">
    <property type="component" value="Unassembled WGS sequence"/>
</dbReference>
<feature type="region of interest" description="Disordered" evidence="1">
    <location>
        <begin position="35"/>
        <end position="62"/>
    </location>
</feature>
<proteinExistence type="predicted"/>
<comment type="caution">
    <text evidence="3">The sequence shown here is derived from an EMBL/GenBank/DDBJ whole genome shotgun (WGS) entry which is preliminary data.</text>
</comment>
<dbReference type="PROSITE" id="PS51762">
    <property type="entry name" value="GH16_2"/>
    <property type="match status" value="1"/>
</dbReference>
<dbReference type="CDD" id="cd00413">
    <property type="entry name" value="Glyco_hydrolase_16"/>
    <property type="match status" value="1"/>
</dbReference>
<evidence type="ECO:0000313" key="3">
    <source>
        <dbReference type="EMBL" id="MFC3850168.1"/>
    </source>
</evidence>
<accession>A0ABV7ZQW3</accession>
<dbReference type="RefSeq" id="WP_290289668.1">
    <property type="nucleotide sequence ID" value="NZ_CP047211.1"/>
</dbReference>
<feature type="domain" description="GH16" evidence="2">
    <location>
        <begin position="54"/>
        <end position="292"/>
    </location>
</feature>
<organism evidence="3 4">
    <name type="scientific">Corynebacterium hansenii</name>
    <dbReference type="NCBI Taxonomy" id="394964"/>
    <lineage>
        <taxon>Bacteria</taxon>
        <taxon>Bacillati</taxon>
        <taxon>Actinomycetota</taxon>
        <taxon>Actinomycetes</taxon>
        <taxon>Mycobacteriales</taxon>
        <taxon>Corynebacteriaceae</taxon>
        <taxon>Corynebacterium</taxon>
    </lineage>
</organism>
<dbReference type="InterPro" id="IPR000757">
    <property type="entry name" value="Beta-glucanase-like"/>
</dbReference>
<protein>
    <submittedName>
        <fullName evidence="3">Glycoside hydrolase family 16 protein</fullName>
    </submittedName>
</protein>
<dbReference type="Gene3D" id="2.60.120.200">
    <property type="match status" value="1"/>
</dbReference>
<dbReference type="GO" id="GO:0016787">
    <property type="term" value="F:hydrolase activity"/>
    <property type="evidence" value="ECO:0007669"/>
    <property type="project" value="UniProtKB-KW"/>
</dbReference>
<reference evidence="4" key="1">
    <citation type="journal article" date="2019" name="Int. J. Syst. Evol. Microbiol.">
        <title>The Global Catalogue of Microorganisms (GCM) 10K type strain sequencing project: providing services to taxonomists for standard genome sequencing and annotation.</title>
        <authorList>
            <consortium name="The Broad Institute Genomics Platform"/>
            <consortium name="The Broad Institute Genome Sequencing Center for Infectious Disease"/>
            <person name="Wu L."/>
            <person name="Ma J."/>
        </authorList>
    </citation>
    <scope>NUCLEOTIDE SEQUENCE [LARGE SCALE GENOMIC DNA]</scope>
    <source>
        <strain evidence="4">CCUG 53252</strain>
    </source>
</reference>
<evidence type="ECO:0000313" key="4">
    <source>
        <dbReference type="Proteomes" id="UP001595751"/>
    </source>
</evidence>
<dbReference type="EMBL" id="JBHRZN010000002">
    <property type="protein sequence ID" value="MFC3850168.1"/>
    <property type="molecule type" value="Genomic_DNA"/>
</dbReference>
<evidence type="ECO:0000259" key="2">
    <source>
        <dbReference type="PROSITE" id="PS51762"/>
    </source>
</evidence>
<sequence length="303" mass="32360">MTDMDRRRALPRRGFLGALALFGVAGVISAQPAGCTPSPGSGGDGAPGSGAAAAGAAIGPPPPGWREVFRDEFGGESLGSHWEAFNGKPSSDPHVRWVSSMAKVENGSLVLSGAPAYGGWATGAVSGWRMPRTHGLYEIRMRAIPHRVLSYHVLLWPADDNWPPEIDLAEGYRADRSRTDAFLHWRDAGGERRKRGYQVRVDATKPATWAIEWLPGSVRLLVDGVEFARADGDPVPDRPMWFGMQIEARATVEGTGAPADNGVTRHTGAPLPQYTVPVLEVDWIRISEPAGAVPPPPSTAPPA</sequence>